<evidence type="ECO:0000313" key="1">
    <source>
        <dbReference type="EMBL" id="RNI27794.1"/>
    </source>
</evidence>
<protein>
    <submittedName>
        <fullName evidence="1">Uncharacterized protein</fullName>
    </submittedName>
</protein>
<evidence type="ECO:0000313" key="2">
    <source>
        <dbReference type="Proteomes" id="UP000271010"/>
    </source>
</evidence>
<dbReference type="Proteomes" id="UP000271010">
    <property type="component" value="Unassembled WGS sequence"/>
</dbReference>
<name>A0A3M9MQH6_9BACT</name>
<keyword evidence="2" id="KW-1185">Reference proteome</keyword>
<dbReference type="AlphaFoldDB" id="A0A3M9MQH6"/>
<organism evidence="1 2">
    <name type="scientific">Rufibacter immobilis</name>
    <dbReference type="NCBI Taxonomy" id="1348778"/>
    <lineage>
        <taxon>Bacteria</taxon>
        <taxon>Pseudomonadati</taxon>
        <taxon>Bacteroidota</taxon>
        <taxon>Cytophagia</taxon>
        <taxon>Cytophagales</taxon>
        <taxon>Hymenobacteraceae</taxon>
        <taxon>Rufibacter</taxon>
    </lineage>
</organism>
<proteinExistence type="predicted"/>
<dbReference type="OrthoDB" id="852355at2"/>
<comment type="caution">
    <text evidence="1">The sequence shown here is derived from an EMBL/GenBank/DDBJ whole genome shotgun (WGS) entry which is preliminary data.</text>
</comment>
<gene>
    <name evidence="1" type="ORF">EFA69_16945</name>
</gene>
<dbReference type="EMBL" id="RJJE01000017">
    <property type="protein sequence ID" value="RNI27794.1"/>
    <property type="molecule type" value="Genomic_DNA"/>
</dbReference>
<accession>A0A3M9MQH6</accession>
<reference evidence="1 2" key="1">
    <citation type="submission" date="2018-11" db="EMBL/GenBank/DDBJ databases">
        <title>Rufibacter latericius sp. nov., isolated from water in Baiyang Lake.</title>
        <authorList>
            <person name="Yang Y."/>
        </authorList>
    </citation>
    <scope>NUCLEOTIDE SEQUENCE [LARGE SCALE GENOMIC DNA]</scope>
    <source>
        <strain evidence="1 2">MCC P1</strain>
    </source>
</reference>
<sequence>MVQHPKDKEALSHLYNKVLPPLAERIYQHLTQITPLFDDFGLEKIVDTWTKDPNATSGKEISLENGNVLYMGLRLQLTGFQGGSVPPFDLRKDLLFTLGYSSYEVGPDKNTPWTEKPYLQPWTTSEMEELAERWCGELIDDITAKLQTPER</sequence>